<protein>
    <recommendedName>
        <fullName evidence="4">Transmembrane protein</fullName>
    </recommendedName>
</protein>
<evidence type="ECO:0000313" key="3">
    <source>
        <dbReference type="Proteomes" id="UP000317909"/>
    </source>
</evidence>
<feature type="transmembrane region" description="Helical" evidence="1">
    <location>
        <begin position="317"/>
        <end position="336"/>
    </location>
</feature>
<feature type="transmembrane region" description="Helical" evidence="1">
    <location>
        <begin position="369"/>
        <end position="387"/>
    </location>
</feature>
<feature type="transmembrane region" description="Helical" evidence="1">
    <location>
        <begin position="106"/>
        <end position="129"/>
    </location>
</feature>
<dbReference type="Proteomes" id="UP000317909">
    <property type="component" value="Chromosome"/>
</dbReference>
<dbReference type="KEGG" id="llh:I41_52870"/>
<feature type="transmembrane region" description="Helical" evidence="1">
    <location>
        <begin position="77"/>
        <end position="94"/>
    </location>
</feature>
<dbReference type="EMBL" id="CP036339">
    <property type="protein sequence ID" value="QDT76042.1"/>
    <property type="molecule type" value="Genomic_DNA"/>
</dbReference>
<feature type="transmembrane region" description="Helical" evidence="1">
    <location>
        <begin position="211"/>
        <end position="232"/>
    </location>
</feature>
<reference evidence="2 3" key="1">
    <citation type="submission" date="2019-02" db="EMBL/GenBank/DDBJ databases">
        <title>Deep-cultivation of Planctomycetes and their phenomic and genomic characterization uncovers novel biology.</title>
        <authorList>
            <person name="Wiegand S."/>
            <person name="Jogler M."/>
            <person name="Boedeker C."/>
            <person name="Pinto D."/>
            <person name="Vollmers J."/>
            <person name="Rivas-Marin E."/>
            <person name="Kohn T."/>
            <person name="Peeters S.H."/>
            <person name="Heuer A."/>
            <person name="Rast P."/>
            <person name="Oberbeckmann S."/>
            <person name="Bunk B."/>
            <person name="Jeske O."/>
            <person name="Meyerdierks A."/>
            <person name="Storesund J.E."/>
            <person name="Kallscheuer N."/>
            <person name="Luecker S."/>
            <person name="Lage O.M."/>
            <person name="Pohl T."/>
            <person name="Merkel B.J."/>
            <person name="Hornburger P."/>
            <person name="Mueller R.-W."/>
            <person name="Bruemmer F."/>
            <person name="Labrenz M."/>
            <person name="Spormann A.M."/>
            <person name="Op den Camp H."/>
            <person name="Overmann J."/>
            <person name="Amann R."/>
            <person name="Jetten M.S.M."/>
            <person name="Mascher T."/>
            <person name="Medema M.H."/>
            <person name="Devos D.P."/>
            <person name="Kaster A.-K."/>
            <person name="Ovreas L."/>
            <person name="Rohde M."/>
            <person name="Galperin M.Y."/>
            <person name="Jogler C."/>
        </authorList>
    </citation>
    <scope>NUCLEOTIDE SEQUENCE [LARGE SCALE GENOMIC DNA]</scope>
    <source>
        <strain evidence="2 3">I41</strain>
    </source>
</reference>
<dbReference type="AlphaFoldDB" id="A0A517U5Y2"/>
<name>A0A517U5Y2_9BACT</name>
<proteinExistence type="predicted"/>
<evidence type="ECO:0000313" key="2">
    <source>
        <dbReference type="EMBL" id="QDT76042.1"/>
    </source>
</evidence>
<keyword evidence="3" id="KW-1185">Reference proteome</keyword>
<evidence type="ECO:0000256" key="1">
    <source>
        <dbReference type="SAM" id="Phobius"/>
    </source>
</evidence>
<feature type="transmembrane region" description="Helical" evidence="1">
    <location>
        <begin position="417"/>
        <end position="436"/>
    </location>
</feature>
<dbReference type="OrthoDB" id="256769at2"/>
<accession>A0A517U5Y2</accession>
<sequence>MSDILFQYERVNPTSWAYLSSLLLLALFFKFNRVFSVRNVDLFILISLAPGLLLVLYSYEQEGLGGDVNVLDIQKLGFQWLFAVSGILMLRLLIDPAMVRRPLLDPNLNAAGLAFLGSSLLFFLMANVVTGRPSPAAMSPALPAAELKAETAKIDSDANQTIDTFDTEGPGYWLLYLLPRISTQTVIDQSSEAPPETAAERLQQQQVVGTVTARVVAIISQVMIVAGVVLIGAWHFDNLVAGIAAAVMYLLLPYTARWCGDPQHCLPASLLVWAVVMYRRPLVAGLLIGLASGTIYYPIFLLSLWCSFYWDRGVKRFSLGVSIAILALIITMAVTAGPDRFLGHLRQMLGIRWPRVDHLQGIWRFWEPVYRIPIIIGFSALAISFVAWPSRKNLGVLISCTAALMVGAQFWQPHEGGMYVAWYLPLLLLTIFRPNLEDRIAATMVSESWWEQRKRRAAA</sequence>
<keyword evidence="1" id="KW-1133">Transmembrane helix</keyword>
<keyword evidence="1" id="KW-0812">Transmembrane</keyword>
<feature type="transmembrane region" description="Helical" evidence="1">
    <location>
        <begin position="282"/>
        <end position="305"/>
    </location>
</feature>
<feature type="transmembrane region" description="Helical" evidence="1">
    <location>
        <begin position="15"/>
        <end position="32"/>
    </location>
</feature>
<gene>
    <name evidence="2" type="ORF">I41_52870</name>
</gene>
<evidence type="ECO:0008006" key="4">
    <source>
        <dbReference type="Google" id="ProtNLM"/>
    </source>
</evidence>
<keyword evidence="1" id="KW-0472">Membrane</keyword>
<dbReference type="RefSeq" id="WP_145435795.1">
    <property type="nucleotide sequence ID" value="NZ_CP036339.1"/>
</dbReference>
<feature type="transmembrane region" description="Helical" evidence="1">
    <location>
        <begin position="39"/>
        <end position="57"/>
    </location>
</feature>
<feature type="transmembrane region" description="Helical" evidence="1">
    <location>
        <begin position="394"/>
        <end position="411"/>
    </location>
</feature>
<feature type="transmembrane region" description="Helical" evidence="1">
    <location>
        <begin position="239"/>
        <end position="256"/>
    </location>
</feature>
<organism evidence="2 3">
    <name type="scientific">Lacipirellula limnantheis</name>
    <dbReference type="NCBI Taxonomy" id="2528024"/>
    <lineage>
        <taxon>Bacteria</taxon>
        <taxon>Pseudomonadati</taxon>
        <taxon>Planctomycetota</taxon>
        <taxon>Planctomycetia</taxon>
        <taxon>Pirellulales</taxon>
        <taxon>Lacipirellulaceae</taxon>
        <taxon>Lacipirellula</taxon>
    </lineage>
</organism>